<organism evidence="4 6">
    <name type="scientific">Petromyzon marinus</name>
    <name type="common">Sea lamprey</name>
    <dbReference type="NCBI Taxonomy" id="7757"/>
    <lineage>
        <taxon>Eukaryota</taxon>
        <taxon>Metazoa</taxon>
        <taxon>Chordata</taxon>
        <taxon>Craniata</taxon>
        <taxon>Vertebrata</taxon>
        <taxon>Cyclostomata</taxon>
        <taxon>Hyperoartia</taxon>
        <taxon>Petromyzontiformes</taxon>
        <taxon>Petromyzontidae</taxon>
        <taxon>Petromyzon</taxon>
    </lineage>
</organism>
<name>A0AAJ7TNS5_PETMA</name>
<evidence type="ECO:0000313" key="5">
    <source>
        <dbReference type="RefSeq" id="XP_032820230.1"/>
    </source>
</evidence>
<keyword evidence="1" id="KW-0862">Zinc</keyword>
<keyword evidence="1" id="KW-0863">Zinc-finger</keyword>
<dbReference type="RefSeq" id="XP_032820231.1">
    <property type="nucleotide sequence ID" value="XM_032964340.1"/>
</dbReference>
<dbReference type="Pfam" id="PF00098">
    <property type="entry name" value="zf-CCHC"/>
    <property type="match status" value="1"/>
</dbReference>
<dbReference type="InterPro" id="IPR001878">
    <property type="entry name" value="Znf_CCHC"/>
</dbReference>
<dbReference type="RefSeq" id="XP_032820230.1">
    <property type="nucleotide sequence ID" value="XM_032964339.1"/>
</dbReference>
<evidence type="ECO:0000256" key="1">
    <source>
        <dbReference type="PROSITE-ProRule" id="PRU00047"/>
    </source>
</evidence>
<dbReference type="PANTHER" id="PTHR19963">
    <property type="entry name" value="CCHC-TYPE DOMAIN-CONTAINING PROTEIN"/>
    <property type="match status" value="1"/>
</dbReference>
<evidence type="ECO:0000259" key="3">
    <source>
        <dbReference type="PROSITE" id="PS50158"/>
    </source>
</evidence>
<dbReference type="InterPro" id="IPR036875">
    <property type="entry name" value="Znf_CCHC_sf"/>
</dbReference>
<evidence type="ECO:0000313" key="6">
    <source>
        <dbReference type="RefSeq" id="XP_032820231.1"/>
    </source>
</evidence>
<evidence type="ECO:0000313" key="4">
    <source>
        <dbReference type="Proteomes" id="UP001318040"/>
    </source>
</evidence>
<dbReference type="Gene3D" id="1.20.5.340">
    <property type="match status" value="1"/>
</dbReference>
<keyword evidence="4" id="KW-1185">Reference proteome</keyword>
<dbReference type="PROSITE" id="PS50158">
    <property type="entry name" value="ZF_CCHC"/>
    <property type="match status" value="1"/>
</dbReference>
<evidence type="ECO:0000256" key="2">
    <source>
        <dbReference type="SAM" id="MobiDB-lite"/>
    </source>
</evidence>
<feature type="region of interest" description="Disordered" evidence="2">
    <location>
        <begin position="1"/>
        <end position="56"/>
    </location>
</feature>
<dbReference type="Proteomes" id="UP001318040">
    <property type="component" value="Chromosome 32"/>
</dbReference>
<dbReference type="AlphaFoldDB" id="A0AAJ7TNS5"/>
<dbReference type="Gene3D" id="4.10.60.10">
    <property type="entry name" value="Zinc finger, CCHC-type"/>
    <property type="match status" value="1"/>
</dbReference>
<proteinExistence type="predicted"/>
<dbReference type="PANTHER" id="PTHR19963:SF30">
    <property type="entry name" value="ENDONUCLEASE_EXONUCLEASE_PHOSPHATASE DOMAIN-CONTAINING PROTEIN"/>
    <property type="match status" value="1"/>
</dbReference>
<dbReference type="KEGG" id="pmrn:116948048"/>
<keyword evidence="1" id="KW-0479">Metal-binding</keyword>
<sequence length="402" mass="44199">MPTWSATKSGVQGSEEVEAGSPDPTEQPGGSGTRVTGESGDNGPDNSVMAGDGSPHSLASEAVRTLALPHSKIRHIFTGRGTPSWKAFARNVLGSNEINGWTDAQALRQLNMNLDGRAADFVEALPASAQTQLEELMRRLNLRFGMRDEEAKAALEACRRQPGEELRDYAEDVRELTKIARPGYTTEVIEELAAEKIQRYLTRMVWWQPDMNCMRLPFNALVERARKCERISSERAQLRGLGRERTIASLSTEEEEEEQELARAVRGREREPPASRDTTPGWVAGIQTGIKGVAGQVTQVGDRVTQVDNKVTQVRTHMTALQTTVETVQTEIGGLARRVARLEAESGQRRTGRERGSGRGDFYGAAALPRTCYLCDRQGHLVRDCPQIARTRNAPGLNANAP</sequence>
<feature type="domain" description="CCHC-type" evidence="3">
    <location>
        <begin position="372"/>
        <end position="387"/>
    </location>
</feature>
<dbReference type="KEGG" id="pmrn:116948047"/>
<protein>
    <submittedName>
        <fullName evidence="5">Uncharacterized protein LOC116948047</fullName>
    </submittedName>
    <submittedName>
        <fullName evidence="6">Uncharacterized protein LOC116948048</fullName>
    </submittedName>
</protein>
<reference evidence="5 6" key="1">
    <citation type="submission" date="2025-04" db="UniProtKB">
        <authorList>
            <consortium name="RefSeq"/>
        </authorList>
    </citation>
    <scope>IDENTIFICATION</scope>
    <source>
        <tissue evidence="5 6">Sperm</tissue>
    </source>
</reference>
<dbReference type="GO" id="GO:0003676">
    <property type="term" value="F:nucleic acid binding"/>
    <property type="evidence" value="ECO:0007669"/>
    <property type="project" value="InterPro"/>
</dbReference>
<dbReference type="SMART" id="SM00343">
    <property type="entry name" value="ZnF_C2HC"/>
    <property type="match status" value="1"/>
</dbReference>
<feature type="compositionally biased region" description="Polar residues" evidence="2">
    <location>
        <begin position="1"/>
        <end position="12"/>
    </location>
</feature>
<dbReference type="SUPFAM" id="SSF57756">
    <property type="entry name" value="Retrovirus zinc finger-like domains"/>
    <property type="match status" value="1"/>
</dbReference>
<dbReference type="GO" id="GO:0008270">
    <property type="term" value="F:zinc ion binding"/>
    <property type="evidence" value="ECO:0007669"/>
    <property type="project" value="UniProtKB-KW"/>
</dbReference>
<accession>A0AAJ7TNS5</accession>
<gene>
    <name evidence="6" type="primary">LOC116948048</name>
    <name evidence="5" type="synonym">LOC116948047</name>
</gene>